<feature type="compositionally biased region" description="Basic residues" evidence="1">
    <location>
        <begin position="86"/>
        <end position="95"/>
    </location>
</feature>
<keyword evidence="3" id="KW-1185">Reference proteome</keyword>
<name>I1PGY9_ORYGL</name>
<evidence type="ECO:0000313" key="2">
    <source>
        <dbReference type="EnsemblPlants" id="ORGLA03G0363500.1"/>
    </source>
</evidence>
<dbReference type="HOGENOM" id="CLU_1707066_0_0_1"/>
<dbReference type="Gramene" id="ORGLA03G0363500.1">
    <property type="protein sequence ID" value="ORGLA03G0363500.1"/>
    <property type="gene ID" value="ORGLA03G0363500"/>
</dbReference>
<dbReference type="AlphaFoldDB" id="I1PGY9"/>
<reference evidence="2" key="1">
    <citation type="submission" date="2015-06" db="UniProtKB">
        <authorList>
            <consortium name="EnsemblPlants"/>
        </authorList>
    </citation>
    <scope>IDENTIFICATION</scope>
</reference>
<organism evidence="2 3">
    <name type="scientific">Oryza glaberrima</name>
    <name type="common">African rice</name>
    <dbReference type="NCBI Taxonomy" id="4538"/>
    <lineage>
        <taxon>Eukaryota</taxon>
        <taxon>Viridiplantae</taxon>
        <taxon>Streptophyta</taxon>
        <taxon>Embryophyta</taxon>
        <taxon>Tracheophyta</taxon>
        <taxon>Spermatophyta</taxon>
        <taxon>Magnoliopsida</taxon>
        <taxon>Liliopsida</taxon>
        <taxon>Poales</taxon>
        <taxon>Poaceae</taxon>
        <taxon>BOP clade</taxon>
        <taxon>Oryzoideae</taxon>
        <taxon>Oryzeae</taxon>
        <taxon>Oryzinae</taxon>
        <taxon>Oryza</taxon>
    </lineage>
</organism>
<proteinExistence type="predicted"/>
<accession>I1PGY9</accession>
<protein>
    <submittedName>
        <fullName evidence="2">Uncharacterized protein</fullName>
    </submittedName>
</protein>
<feature type="compositionally biased region" description="Polar residues" evidence="1">
    <location>
        <begin position="142"/>
        <end position="154"/>
    </location>
</feature>
<dbReference type="EnsemblPlants" id="ORGLA03G0363500.1">
    <property type="protein sequence ID" value="ORGLA03G0363500.1"/>
    <property type="gene ID" value="ORGLA03G0363500"/>
</dbReference>
<feature type="region of interest" description="Disordered" evidence="1">
    <location>
        <begin position="44"/>
        <end position="154"/>
    </location>
</feature>
<dbReference type="Proteomes" id="UP000007306">
    <property type="component" value="Chromosome 3"/>
</dbReference>
<evidence type="ECO:0000256" key="1">
    <source>
        <dbReference type="SAM" id="MobiDB-lite"/>
    </source>
</evidence>
<sequence>MHDLLMTLIFGYMCSSCEEEQVADEGGGGGVLEAARRRDDVGLAARLPRRRRHGAVGPGEPLEGARLVASRRPYRPGDSRGGLLPPRRRRRRRRREPQQEPRLVDEEQLGVPERAAAGGDRRQGAELRAAVPRRPDRHRQRMNNATTPRPSHIA</sequence>
<evidence type="ECO:0000313" key="3">
    <source>
        <dbReference type="Proteomes" id="UP000007306"/>
    </source>
</evidence>
<reference evidence="2 3" key="2">
    <citation type="submission" date="2018-04" db="EMBL/GenBank/DDBJ databases">
        <title>OglaRS2 (Oryza glaberrima Reference Sequence Version 2).</title>
        <authorList>
            <person name="Zhang J."/>
            <person name="Kudrna D."/>
            <person name="Lee S."/>
            <person name="Talag J."/>
            <person name="Rajasekar S."/>
            <person name="Wing R.A."/>
        </authorList>
    </citation>
    <scope>NUCLEOTIDE SEQUENCE [LARGE SCALE GENOMIC DNA]</scope>
    <source>
        <strain evidence="2 3">cv. IRGC 96717</strain>
    </source>
</reference>
<feature type="compositionally biased region" description="Basic and acidic residues" evidence="1">
    <location>
        <begin position="96"/>
        <end position="105"/>
    </location>
</feature>